<accession>A0AAV1MAW6</accession>
<evidence type="ECO:0000313" key="3">
    <source>
        <dbReference type="EMBL" id="CAK1604128.1"/>
    </source>
</evidence>
<dbReference type="PANTHER" id="PTHR47163">
    <property type="entry name" value="DDE_TNP_IS1595 DOMAIN-CONTAINING PROTEIN"/>
    <property type="match status" value="1"/>
</dbReference>
<dbReference type="InterPro" id="IPR024445">
    <property type="entry name" value="Tnp_ISXO2-like"/>
</dbReference>
<keyword evidence="4" id="KW-1185">Reference proteome</keyword>
<evidence type="ECO:0000313" key="4">
    <source>
        <dbReference type="Proteomes" id="UP001314205"/>
    </source>
</evidence>
<dbReference type="EMBL" id="CAVLGL010000159">
    <property type="protein sequence ID" value="CAK1604128.1"/>
    <property type="molecule type" value="Genomic_DNA"/>
</dbReference>
<organism evidence="3 4">
    <name type="scientific">Parnassius mnemosyne</name>
    <name type="common">clouded apollo</name>
    <dbReference type="NCBI Taxonomy" id="213953"/>
    <lineage>
        <taxon>Eukaryota</taxon>
        <taxon>Metazoa</taxon>
        <taxon>Ecdysozoa</taxon>
        <taxon>Arthropoda</taxon>
        <taxon>Hexapoda</taxon>
        <taxon>Insecta</taxon>
        <taxon>Pterygota</taxon>
        <taxon>Neoptera</taxon>
        <taxon>Endopterygota</taxon>
        <taxon>Lepidoptera</taxon>
        <taxon>Glossata</taxon>
        <taxon>Ditrysia</taxon>
        <taxon>Papilionoidea</taxon>
        <taxon>Papilionidae</taxon>
        <taxon>Parnassiinae</taxon>
        <taxon>Parnassini</taxon>
        <taxon>Parnassius</taxon>
        <taxon>Driopa</taxon>
    </lineage>
</organism>
<feature type="compositionally biased region" description="Low complexity" evidence="1">
    <location>
        <begin position="54"/>
        <end position="83"/>
    </location>
</feature>
<dbReference type="PANTHER" id="PTHR47163:SF2">
    <property type="entry name" value="SI:DKEY-17M8.2"/>
    <property type="match status" value="1"/>
</dbReference>
<name>A0AAV1MAW6_9NEOP</name>
<gene>
    <name evidence="3" type="ORF">PARMNEM_LOCUS22400</name>
</gene>
<protein>
    <recommendedName>
        <fullName evidence="2">ISXO2-like transposase domain-containing protein</fullName>
    </recommendedName>
</protein>
<dbReference type="SMART" id="SM01126">
    <property type="entry name" value="DDE_Tnp_IS1595"/>
    <property type="match status" value="1"/>
</dbReference>
<dbReference type="AlphaFoldDB" id="A0AAV1MAW6"/>
<dbReference type="Proteomes" id="UP001314205">
    <property type="component" value="Unassembled WGS sequence"/>
</dbReference>
<comment type="caution">
    <text evidence="3">The sequence shown here is derived from an EMBL/GenBank/DDBJ whole genome shotgun (WGS) entry which is preliminary data.</text>
</comment>
<evidence type="ECO:0000259" key="2">
    <source>
        <dbReference type="SMART" id="SM01126"/>
    </source>
</evidence>
<evidence type="ECO:0000256" key="1">
    <source>
        <dbReference type="SAM" id="MobiDB-lite"/>
    </source>
</evidence>
<sequence>MASPKPQVSCPAVSSEKSSVVKVLDSNEPLFASSFAGSSCVQVLDSSEPPVPTTVPSEPVAGSSRATVPSTVSVLPPASPSLSENDVGEAKPQASGSSGRRVHYYSKEIRSHWNMYKIITRLNTPAQCIAFAEEHRLLPTEKMCTYHKKPMMVSSSGKTGQVGIFRCRKSKCRTKAVSRAAGTWFENARLSIELQFLLMYMFSQKYSYHQVKLETARENIQTVLSTRTISDWFSYCRETVTIYELEHQEVNSKIGGPGKIVQIAKSKFGKRKYSKGKHIEGHWVLGMVENGKDNLRLEVCPDNDRYEEMLVPLIRKHVEVGTEIHTDFCGAYDSLPQYGYIHKTVNHSDPNNKFVAPDGTHTQRIKSYWRNLKVMFIRDGYKGNFTDWLIEYSWRRKIKIEHKDAFEELIKAIQYVYKID</sequence>
<feature type="region of interest" description="Disordered" evidence="1">
    <location>
        <begin position="45"/>
        <end position="99"/>
    </location>
</feature>
<reference evidence="3 4" key="1">
    <citation type="submission" date="2023-11" db="EMBL/GenBank/DDBJ databases">
        <authorList>
            <person name="Hedman E."/>
            <person name="Englund M."/>
            <person name="Stromberg M."/>
            <person name="Nyberg Akerstrom W."/>
            <person name="Nylinder S."/>
            <person name="Jareborg N."/>
            <person name="Kallberg Y."/>
            <person name="Kronander E."/>
        </authorList>
    </citation>
    <scope>NUCLEOTIDE SEQUENCE [LARGE SCALE GENOMIC DNA]</scope>
</reference>
<dbReference type="InterPro" id="IPR053164">
    <property type="entry name" value="IS1016-like_transposase"/>
</dbReference>
<dbReference type="Pfam" id="PF12762">
    <property type="entry name" value="DDE_Tnp_IS1595"/>
    <property type="match status" value="1"/>
</dbReference>
<proteinExistence type="predicted"/>
<feature type="domain" description="ISXO2-like transposase" evidence="2">
    <location>
        <begin position="253"/>
        <end position="397"/>
    </location>
</feature>